<comment type="subcellular location">
    <subcellularLocation>
        <location evidence="1">Membrane</location>
        <topology evidence="1">Multi-pass membrane protein</topology>
    </subcellularLocation>
</comment>
<name>A0A8J6B5L7_9EUKA</name>
<keyword evidence="9" id="KW-1185">Reference proteome</keyword>
<comment type="caution">
    <text evidence="8">The sequence shown here is derived from an EMBL/GenBank/DDBJ whole genome shotgun (WGS) entry which is preliminary data.</text>
</comment>
<gene>
    <name evidence="8" type="ORF">J8273_5011</name>
</gene>
<dbReference type="Pfam" id="PF03381">
    <property type="entry name" value="CDC50"/>
    <property type="match status" value="1"/>
</dbReference>
<evidence type="ECO:0000256" key="4">
    <source>
        <dbReference type="ARBA" id="ARBA00022989"/>
    </source>
</evidence>
<comment type="similarity">
    <text evidence="2">Belongs to the CDC50/LEM3 family.</text>
</comment>
<protein>
    <submittedName>
        <fullName evidence="8">CDC50/LEM3 family</fullName>
    </submittedName>
</protein>
<evidence type="ECO:0000256" key="2">
    <source>
        <dbReference type="ARBA" id="ARBA00009457"/>
    </source>
</evidence>
<reference evidence="8" key="1">
    <citation type="submission" date="2021-05" db="EMBL/GenBank/DDBJ databases">
        <title>A free-living protist that lacks canonical eukaryotic 1 DNA replication and segregation systems.</title>
        <authorList>
            <person name="Salas-Leiva D.E."/>
            <person name="Tromer E.C."/>
            <person name="Curtis B.A."/>
            <person name="Jerlstrom-Hultqvist J."/>
            <person name="Kolisko M."/>
            <person name="Yi Z."/>
            <person name="Salas-Leiva J.S."/>
            <person name="Gallot-Lavallee L."/>
            <person name="Kops G.J.P.L."/>
            <person name="Archibald J.M."/>
            <person name="Simpson A.G.B."/>
            <person name="Roger A.J."/>
        </authorList>
    </citation>
    <scope>NUCLEOTIDE SEQUENCE</scope>
    <source>
        <strain evidence="8">BICM</strain>
    </source>
</reference>
<evidence type="ECO:0000256" key="5">
    <source>
        <dbReference type="ARBA" id="ARBA00023136"/>
    </source>
</evidence>
<dbReference type="GO" id="GO:0005886">
    <property type="term" value="C:plasma membrane"/>
    <property type="evidence" value="ECO:0007669"/>
    <property type="project" value="TreeGrafter"/>
</dbReference>
<feature type="compositionally biased region" description="Polar residues" evidence="6">
    <location>
        <begin position="313"/>
        <end position="322"/>
    </location>
</feature>
<evidence type="ECO:0000256" key="1">
    <source>
        <dbReference type="ARBA" id="ARBA00004141"/>
    </source>
</evidence>
<feature type="region of interest" description="Disordered" evidence="6">
    <location>
        <begin position="302"/>
        <end position="322"/>
    </location>
</feature>
<evidence type="ECO:0000256" key="6">
    <source>
        <dbReference type="SAM" id="MobiDB-lite"/>
    </source>
</evidence>
<dbReference type="PANTHER" id="PTHR10926">
    <property type="entry name" value="CELL CYCLE CONTROL PROTEIN 50"/>
    <property type="match status" value="1"/>
</dbReference>
<dbReference type="InterPro" id="IPR005045">
    <property type="entry name" value="CDC50/LEM3_fam"/>
</dbReference>
<proteinExistence type="inferred from homology"/>
<keyword evidence="5 7" id="KW-0472">Membrane</keyword>
<feature type="transmembrane region" description="Helical" evidence="7">
    <location>
        <begin position="35"/>
        <end position="57"/>
    </location>
</feature>
<feature type="transmembrane region" description="Helical" evidence="7">
    <location>
        <begin position="268"/>
        <end position="291"/>
    </location>
</feature>
<dbReference type="GO" id="GO:0005783">
    <property type="term" value="C:endoplasmic reticulum"/>
    <property type="evidence" value="ECO:0007669"/>
    <property type="project" value="TreeGrafter"/>
</dbReference>
<evidence type="ECO:0000313" key="9">
    <source>
        <dbReference type="Proteomes" id="UP000717585"/>
    </source>
</evidence>
<keyword evidence="3 7" id="KW-0812">Transmembrane</keyword>
<accession>A0A8J6B5L7</accession>
<dbReference type="EMBL" id="JAHDYR010000024">
    <property type="protein sequence ID" value="KAG9393524.1"/>
    <property type="molecule type" value="Genomic_DNA"/>
</dbReference>
<dbReference type="AlphaFoldDB" id="A0A8J6B5L7"/>
<feature type="transmembrane region" description="Helical" evidence="7">
    <location>
        <begin position="243"/>
        <end position="262"/>
    </location>
</feature>
<evidence type="ECO:0000313" key="8">
    <source>
        <dbReference type="EMBL" id="KAG9393524.1"/>
    </source>
</evidence>
<dbReference type="PANTHER" id="PTHR10926:SF0">
    <property type="entry name" value="CDC50, ISOFORM A"/>
    <property type="match status" value="1"/>
</dbReference>
<organism evidence="8 9">
    <name type="scientific">Carpediemonas membranifera</name>
    <dbReference type="NCBI Taxonomy" id="201153"/>
    <lineage>
        <taxon>Eukaryota</taxon>
        <taxon>Metamonada</taxon>
        <taxon>Carpediemonas-like organisms</taxon>
        <taxon>Carpediemonas</taxon>
    </lineage>
</organism>
<keyword evidence="4 7" id="KW-1133">Transmembrane helix</keyword>
<evidence type="ECO:0000256" key="3">
    <source>
        <dbReference type="ARBA" id="ARBA00022692"/>
    </source>
</evidence>
<sequence>MSELVEKAQKITSWTTHKLFNEAQNRYFQPVLTPIIAGSCMCLSFLALAIITAFLAISQNNRVAISKRYDDLSATSLTMSLTKEMKNAYLFYELEDFYQNHKRFADSISWEQLNTGSDSQGNLEDACTYTKVVCRTLSDTCDPCGLVYRAHFNDTFTLTKVGGSTVTLDPTVGWKTDRDNKFDDAFEKGDPDRDRLTSWMRVSGLGGKTLKPYAKVGDLDKGDYTVAFNSVFPVNSFSGQKRVILMEVGDVVGAFGWGLPLLSGAAAGLLLVSSLVIWSVIVAKLAVTLVLKAINKNKAAKAGAGREEEEETTYQSPLVSHM</sequence>
<dbReference type="GO" id="GO:0005794">
    <property type="term" value="C:Golgi apparatus"/>
    <property type="evidence" value="ECO:0007669"/>
    <property type="project" value="TreeGrafter"/>
</dbReference>
<dbReference type="OrthoDB" id="340608at2759"/>
<evidence type="ECO:0000256" key="7">
    <source>
        <dbReference type="SAM" id="Phobius"/>
    </source>
</evidence>
<dbReference type="Proteomes" id="UP000717585">
    <property type="component" value="Unassembled WGS sequence"/>
</dbReference>